<comment type="cofactor">
    <cofactor evidence="1">
        <name>Ca(2+)</name>
        <dbReference type="ChEBI" id="CHEBI:29108"/>
    </cofactor>
</comment>
<name>A0A6L3IJW1_9BACT</name>
<dbReference type="PANTHER" id="PTHR35803">
    <property type="entry name" value="GLUCAN 1,4-ALPHA-GLUCOSIDASE SUSB-RELATED"/>
    <property type="match status" value="1"/>
</dbReference>
<accession>A0A6L3IJW1</accession>
<dbReference type="RefSeq" id="WP_185153107.1">
    <property type="nucleotide sequence ID" value="NZ_VVZV01000279.1"/>
</dbReference>
<protein>
    <submittedName>
        <fullName evidence="6">Glycoside hydrolase family 97 protein</fullName>
    </submittedName>
</protein>
<dbReference type="Proteomes" id="UP000481700">
    <property type="component" value="Unassembled WGS sequence"/>
</dbReference>
<feature type="non-terminal residue" evidence="6">
    <location>
        <position position="207"/>
    </location>
</feature>
<comment type="caution">
    <text evidence="6">The sequence shown here is derived from an EMBL/GenBank/DDBJ whole genome shotgun (WGS) entry which is preliminary data.</text>
</comment>
<evidence type="ECO:0000259" key="5">
    <source>
        <dbReference type="Pfam" id="PF14508"/>
    </source>
</evidence>
<dbReference type="PANTHER" id="PTHR35803:SF2">
    <property type="entry name" value="RETAINING ALPHA-GALACTOSIDASE"/>
    <property type="match status" value="1"/>
</dbReference>
<dbReference type="Gene3D" id="2.70.98.10">
    <property type="match status" value="1"/>
</dbReference>
<evidence type="ECO:0000313" key="6">
    <source>
        <dbReference type="EMBL" id="KAA5305042.1"/>
    </source>
</evidence>
<evidence type="ECO:0000313" key="7">
    <source>
        <dbReference type="Proteomes" id="UP000481700"/>
    </source>
</evidence>
<keyword evidence="4" id="KW-0732">Signal</keyword>
<feature type="signal peptide" evidence="4">
    <location>
        <begin position="1"/>
        <end position="24"/>
    </location>
</feature>
<feature type="chain" id="PRO_5026671658" evidence="4">
    <location>
        <begin position="25"/>
        <end position="207"/>
    </location>
</feature>
<sequence>MKNNKKLYLAILSLLLLIGNASFAAKEKKYVLSSPDGTLKVEISAGNELAYQVMHGNDTILSHSNIGLVLENGTIVGKTPRITGERRRKIKDNIESPFYRFKEFVATGNELDLKLKGGFGIIFRAYNEGVAYRFYTTQSSDIIIKEEQAEFNFKEDYTAYLPYTTNDKKPMAMAYQNVYDIIPLSKAQPKLAFLPVTVDCGSVKLTL</sequence>
<dbReference type="AlphaFoldDB" id="A0A6L3IJW1"/>
<feature type="domain" description="Glycosyl-hydrolase 97 N-terminal" evidence="5">
    <location>
        <begin position="32"/>
        <end position="200"/>
    </location>
</feature>
<dbReference type="InterPro" id="IPR052720">
    <property type="entry name" value="Glycosyl_hydrolase_97"/>
</dbReference>
<dbReference type="GO" id="GO:0016787">
    <property type="term" value="F:hydrolase activity"/>
    <property type="evidence" value="ECO:0007669"/>
    <property type="project" value="UniProtKB-KW"/>
</dbReference>
<dbReference type="Pfam" id="PF14508">
    <property type="entry name" value="GH97_N"/>
    <property type="match status" value="1"/>
</dbReference>
<dbReference type="InterPro" id="IPR014718">
    <property type="entry name" value="GH-type_carb-bd"/>
</dbReference>
<evidence type="ECO:0000256" key="4">
    <source>
        <dbReference type="SAM" id="SignalP"/>
    </source>
</evidence>
<dbReference type="EMBL" id="VVZV01000279">
    <property type="protein sequence ID" value="KAA5305042.1"/>
    <property type="molecule type" value="Genomic_DNA"/>
</dbReference>
<dbReference type="GO" id="GO:0030246">
    <property type="term" value="F:carbohydrate binding"/>
    <property type="evidence" value="ECO:0007669"/>
    <property type="project" value="InterPro"/>
</dbReference>
<proteinExistence type="predicted"/>
<evidence type="ECO:0000256" key="3">
    <source>
        <dbReference type="ARBA" id="ARBA00022837"/>
    </source>
</evidence>
<organism evidence="6 7">
    <name type="scientific">Phocaeicola dorei</name>
    <dbReference type="NCBI Taxonomy" id="357276"/>
    <lineage>
        <taxon>Bacteria</taxon>
        <taxon>Pseudomonadati</taxon>
        <taxon>Bacteroidota</taxon>
        <taxon>Bacteroidia</taxon>
        <taxon>Bacteroidales</taxon>
        <taxon>Bacteroidaceae</taxon>
        <taxon>Phocaeicola</taxon>
    </lineage>
</organism>
<keyword evidence="3" id="KW-0106">Calcium</keyword>
<evidence type="ECO:0000256" key="2">
    <source>
        <dbReference type="ARBA" id="ARBA00011245"/>
    </source>
</evidence>
<reference evidence="6 7" key="1">
    <citation type="journal article" date="2019" name="Nat. Med.">
        <title>A library of human gut bacterial isolates paired with longitudinal multiomics data enables mechanistic microbiome research.</title>
        <authorList>
            <person name="Poyet M."/>
            <person name="Groussin M."/>
            <person name="Gibbons S.M."/>
            <person name="Avila-Pacheco J."/>
            <person name="Jiang X."/>
            <person name="Kearney S.M."/>
            <person name="Perrotta A.R."/>
            <person name="Berdy B."/>
            <person name="Zhao S."/>
            <person name="Lieberman T.D."/>
            <person name="Swanson P.K."/>
            <person name="Smith M."/>
            <person name="Roesemann S."/>
            <person name="Alexander J.E."/>
            <person name="Rich S.A."/>
            <person name="Livny J."/>
            <person name="Vlamakis H."/>
            <person name="Clish C."/>
            <person name="Bullock K."/>
            <person name="Deik A."/>
            <person name="Scott J."/>
            <person name="Pierce K.A."/>
            <person name="Xavier R.J."/>
            <person name="Alm E.J."/>
        </authorList>
    </citation>
    <scope>NUCLEOTIDE SEQUENCE [LARGE SCALE GENOMIC DNA]</scope>
    <source>
        <strain evidence="6 7">BIOML-A25</strain>
    </source>
</reference>
<keyword evidence="6" id="KW-0378">Hydrolase</keyword>
<evidence type="ECO:0000256" key="1">
    <source>
        <dbReference type="ARBA" id="ARBA00001913"/>
    </source>
</evidence>
<comment type="subunit">
    <text evidence="2">Monomer.</text>
</comment>
<dbReference type="InterPro" id="IPR029486">
    <property type="entry name" value="GH97_N"/>
</dbReference>
<gene>
    <name evidence="6" type="ORF">F2Z07_26800</name>
</gene>